<gene>
    <name evidence="3" type="ORF">MATL_G00173320</name>
</gene>
<evidence type="ECO:0000313" key="4">
    <source>
        <dbReference type="Proteomes" id="UP001046870"/>
    </source>
</evidence>
<keyword evidence="1" id="KW-0343">GTPase activation</keyword>
<keyword evidence="4" id="KW-1185">Reference proteome</keyword>
<dbReference type="AlphaFoldDB" id="A0A9D3PP69"/>
<dbReference type="PANTHER" id="PTHR15228:SF36">
    <property type="entry name" value="RHO GTPASE-ACTIVATING PROTEIN 24-LIKE ISOFORM X1"/>
    <property type="match status" value="1"/>
</dbReference>
<dbReference type="GO" id="GO:0005925">
    <property type="term" value="C:focal adhesion"/>
    <property type="evidence" value="ECO:0007669"/>
    <property type="project" value="TreeGrafter"/>
</dbReference>
<evidence type="ECO:0000313" key="3">
    <source>
        <dbReference type="EMBL" id="KAG7465158.1"/>
    </source>
</evidence>
<dbReference type="EMBL" id="JAFDVH010000014">
    <property type="protein sequence ID" value="KAG7465158.1"/>
    <property type="molecule type" value="Genomic_DNA"/>
</dbReference>
<dbReference type="InterPro" id="IPR051025">
    <property type="entry name" value="RhoGAP"/>
</dbReference>
<comment type="caution">
    <text evidence="3">The sequence shown here is derived from an EMBL/GenBank/DDBJ whole genome shotgun (WGS) entry which is preliminary data.</text>
</comment>
<evidence type="ECO:0000256" key="2">
    <source>
        <dbReference type="SAM" id="Coils"/>
    </source>
</evidence>
<dbReference type="OrthoDB" id="8927606at2759"/>
<dbReference type="GO" id="GO:0035313">
    <property type="term" value="P:wound healing, spreading of epidermal cells"/>
    <property type="evidence" value="ECO:0007669"/>
    <property type="project" value="TreeGrafter"/>
</dbReference>
<protein>
    <submittedName>
        <fullName evidence="3">Uncharacterized protein</fullName>
    </submittedName>
</protein>
<reference evidence="3" key="1">
    <citation type="submission" date="2021-01" db="EMBL/GenBank/DDBJ databases">
        <authorList>
            <person name="Zahm M."/>
            <person name="Roques C."/>
            <person name="Cabau C."/>
            <person name="Klopp C."/>
            <person name="Donnadieu C."/>
            <person name="Jouanno E."/>
            <person name="Lampietro C."/>
            <person name="Louis A."/>
            <person name="Herpin A."/>
            <person name="Echchiki A."/>
            <person name="Berthelot C."/>
            <person name="Parey E."/>
            <person name="Roest-Crollius H."/>
            <person name="Braasch I."/>
            <person name="Postlethwait J."/>
            <person name="Bobe J."/>
            <person name="Montfort J."/>
            <person name="Bouchez O."/>
            <person name="Begum T."/>
            <person name="Mejri S."/>
            <person name="Adams A."/>
            <person name="Chen W.-J."/>
            <person name="Guiguen Y."/>
        </authorList>
    </citation>
    <scope>NUCLEOTIDE SEQUENCE</scope>
    <source>
        <strain evidence="3">YG-15Mar2019-1</strain>
        <tissue evidence="3">Brain</tissue>
    </source>
</reference>
<proteinExistence type="predicted"/>
<evidence type="ECO:0000256" key="1">
    <source>
        <dbReference type="ARBA" id="ARBA00022468"/>
    </source>
</evidence>
<accession>A0A9D3PP69</accession>
<sequence>MRYILTGLKQQMARQKEEYEAQIRSLEKRNEALQGEVSGLRANLEQQRCWYRVVEIKMRNAERALADADRRNLALQQEMEQFFDTFGQLNNEAKKTERILQGF</sequence>
<name>A0A9D3PP69_MEGAT</name>
<dbReference type="GO" id="GO:1900028">
    <property type="term" value="P:negative regulation of ruffle assembly"/>
    <property type="evidence" value="ECO:0007669"/>
    <property type="project" value="TreeGrafter"/>
</dbReference>
<dbReference type="Proteomes" id="UP001046870">
    <property type="component" value="Chromosome 14"/>
</dbReference>
<dbReference type="GO" id="GO:0035021">
    <property type="term" value="P:negative regulation of Rac protein signal transduction"/>
    <property type="evidence" value="ECO:0007669"/>
    <property type="project" value="TreeGrafter"/>
</dbReference>
<dbReference type="GO" id="GO:0005096">
    <property type="term" value="F:GTPase activator activity"/>
    <property type="evidence" value="ECO:0007669"/>
    <property type="project" value="UniProtKB-KW"/>
</dbReference>
<feature type="coiled-coil region" evidence="2">
    <location>
        <begin position="5"/>
        <end position="78"/>
    </location>
</feature>
<organism evidence="3 4">
    <name type="scientific">Megalops atlanticus</name>
    <name type="common">Tarpon</name>
    <name type="synonym">Clupea gigantea</name>
    <dbReference type="NCBI Taxonomy" id="7932"/>
    <lineage>
        <taxon>Eukaryota</taxon>
        <taxon>Metazoa</taxon>
        <taxon>Chordata</taxon>
        <taxon>Craniata</taxon>
        <taxon>Vertebrata</taxon>
        <taxon>Euteleostomi</taxon>
        <taxon>Actinopterygii</taxon>
        <taxon>Neopterygii</taxon>
        <taxon>Teleostei</taxon>
        <taxon>Elopiformes</taxon>
        <taxon>Megalopidae</taxon>
        <taxon>Megalops</taxon>
    </lineage>
</organism>
<keyword evidence="2" id="KW-0175">Coiled coil</keyword>
<dbReference type="PANTHER" id="PTHR15228">
    <property type="entry name" value="SPERMATHECAL PHYSIOLOGY VARIANT"/>
    <property type="match status" value="1"/>
</dbReference>